<dbReference type="InterPro" id="IPR010808">
    <property type="entry name" value="CheA_P2-bd"/>
</dbReference>
<keyword evidence="9" id="KW-0067">ATP-binding</keyword>
<dbReference type="STRING" id="697281.Mahau_0879"/>
<evidence type="ECO:0000256" key="11">
    <source>
        <dbReference type="PROSITE-ProRule" id="PRU00110"/>
    </source>
</evidence>
<dbReference type="Gene3D" id="1.20.120.160">
    <property type="entry name" value="HPT domain"/>
    <property type="match status" value="1"/>
</dbReference>
<dbReference type="InterPro" id="IPR036890">
    <property type="entry name" value="HATPase_C_sf"/>
</dbReference>
<dbReference type="GO" id="GO:0005524">
    <property type="term" value="F:ATP binding"/>
    <property type="evidence" value="ECO:0007669"/>
    <property type="project" value="UniProtKB-KW"/>
</dbReference>
<dbReference type="CDD" id="cd00088">
    <property type="entry name" value="HPT"/>
    <property type="match status" value="1"/>
</dbReference>
<keyword evidence="6" id="KW-0808">Transferase</keyword>
<dbReference type="InterPro" id="IPR051315">
    <property type="entry name" value="Bact_Chemotaxis_CheA"/>
</dbReference>
<dbReference type="GO" id="GO:0000155">
    <property type="term" value="F:phosphorelay sensor kinase activity"/>
    <property type="evidence" value="ECO:0007669"/>
    <property type="project" value="InterPro"/>
</dbReference>
<dbReference type="InterPro" id="IPR036061">
    <property type="entry name" value="CheW-like_dom_sf"/>
</dbReference>
<evidence type="ECO:0000256" key="2">
    <source>
        <dbReference type="ARBA" id="ARBA00012438"/>
    </source>
</evidence>
<dbReference type="GO" id="GO:0005737">
    <property type="term" value="C:cytoplasm"/>
    <property type="evidence" value="ECO:0007669"/>
    <property type="project" value="InterPro"/>
</dbReference>
<dbReference type="PROSITE" id="PS50109">
    <property type="entry name" value="HIS_KIN"/>
    <property type="match status" value="1"/>
</dbReference>
<evidence type="ECO:0000256" key="1">
    <source>
        <dbReference type="ARBA" id="ARBA00000085"/>
    </source>
</evidence>
<evidence type="ECO:0000259" key="14">
    <source>
        <dbReference type="PROSITE" id="PS50851"/>
    </source>
</evidence>
<feature type="modified residue" description="Phosphohistidine" evidence="11">
    <location>
        <position position="46"/>
    </location>
</feature>
<dbReference type="Pfam" id="PF01584">
    <property type="entry name" value="CheW"/>
    <property type="match status" value="1"/>
</dbReference>
<dbReference type="SMART" id="SM00073">
    <property type="entry name" value="HPT"/>
    <property type="match status" value="1"/>
</dbReference>
<reference evidence="17" key="1">
    <citation type="submission" date="2010-11" db="EMBL/GenBank/DDBJ databases">
        <title>The complete genome of Mahella australiensis DSM 15567.</title>
        <authorList>
            <consortium name="US DOE Joint Genome Institute (JGI-PGF)"/>
            <person name="Lucas S."/>
            <person name="Copeland A."/>
            <person name="Lapidus A."/>
            <person name="Bruce D."/>
            <person name="Goodwin L."/>
            <person name="Pitluck S."/>
            <person name="Kyrpides N."/>
            <person name="Mavromatis K."/>
            <person name="Pagani I."/>
            <person name="Ivanova N."/>
            <person name="Teshima H."/>
            <person name="Brettin T."/>
            <person name="Detter J.C."/>
            <person name="Han C."/>
            <person name="Tapia R."/>
            <person name="Land M."/>
            <person name="Hauser L."/>
            <person name="Markowitz V."/>
            <person name="Cheng J.-F."/>
            <person name="Hugenholtz P."/>
            <person name="Woyke T."/>
            <person name="Wu D."/>
            <person name="Spring S."/>
            <person name="Pukall R."/>
            <person name="Steenblock K."/>
            <person name="Schneider S."/>
            <person name="Klenk H.-P."/>
            <person name="Eisen J.A."/>
        </authorList>
    </citation>
    <scope>NUCLEOTIDE SEQUENCE [LARGE SCALE GENOMIC DNA]</scope>
    <source>
        <strain evidence="17">DSM 15567 / CIP 107919 / 50-1 BON</strain>
    </source>
</reference>
<dbReference type="Pfam" id="PF07194">
    <property type="entry name" value="P2"/>
    <property type="match status" value="1"/>
</dbReference>
<dbReference type="Gene3D" id="3.30.565.10">
    <property type="entry name" value="Histidine kinase-like ATPase, C-terminal domain"/>
    <property type="match status" value="1"/>
</dbReference>
<dbReference type="InterPro" id="IPR037006">
    <property type="entry name" value="CheA-like_homodim_sf"/>
</dbReference>
<evidence type="ECO:0000256" key="12">
    <source>
        <dbReference type="SAM" id="MobiDB-lite"/>
    </source>
</evidence>
<dbReference type="InterPro" id="IPR008207">
    <property type="entry name" value="Sig_transdc_His_kin_Hpt_dom"/>
</dbReference>
<evidence type="ECO:0000256" key="6">
    <source>
        <dbReference type="ARBA" id="ARBA00022679"/>
    </source>
</evidence>
<keyword evidence="10" id="KW-0902">Two-component regulatory system</keyword>
<dbReference type="AlphaFoldDB" id="F4A1W1"/>
<evidence type="ECO:0000259" key="13">
    <source>
        <dbReference type="PROSITE" id="PS50109"/>
    </source>
</evidence>
<dbReference type="OrthoDB" id="9803176at2"/>
<sequence length="658" mass="74022">MENEQYLQMFIEETNEHLEAMNQELLKLDQDPSDIQAVNEIFRAIHTIKGMAGSMQFNKMQRLAHDVENVLDALRKGEITATPDMLDLLFQCLDILQSQLESIASSGTDGDNDFSQIIDRLYAYLPVNRQNISAVEKSTPSSINQYVNNVVRVANEKGYTAYKVHIVLRPDCLLKSARAYIIFKTLEEFAEIIESAPSAQDIENERFDRDFTLTILTKEPEQYIYERINSVSEIESVTVQELNEIDDKTQRTEPAQQNQQDQYKSPSGGVPMEQKVSKSIRVDIERLDDFMNLASELIITRNRIEGIGIGQDNPELNEAIEYMSRLTSNLHDLVMKIRMVPIDLVFNRFPRVIRDLSRTTDKKVELVMSGNETEIDRSIVEELGDPLIHLIRNAVDHGIELPEERVKQGKPENGTVELRAYNDGDNVVVEVKDDGAGIDVAKVAKKAIEKGLIDEDQVKEMSDEDIISFLFQPGFSTSDVITDISGRGVGLDVVKTKIESLGGTVDVRSELRKGTRFIIRMPLTLSIIQALLVMVGSEIYAIPLNSIIEIIDVNAADIKSIRRQQEVIDFRSSLIPFVRLKQVLNVLDDEQDVHGTITTVIVRKGDKIAGFAVDTLIDQEDIVIKPLGKYLSHIKSISGATILGNGQIAFILDINHLL</sequence>
<organism evidence="16 17">
    <name type="scientific">Mahella australiensis (strain DSM 15567 / CIP 107919 / 50-1 BON)</name>
    <dbReference type="NCBI Taxonomy" id="697281"/>
    <lineage>
        <taxon>Bacteria</taxon>
        <taxon>Bacillati</taxon>
        <taxon>Bacillota</taxon>
        <taxon>Clostridia</taxon>
        <taxon>Thermoanaerobacterales</taxon>
        <taxon>Thermoanaerobacterales Family IV. Incertae Sedis</taxon>
        <taxon>Mahella</taxon>
    </lineage>
</organism>
<evidence type="ECO:0000256" key="5">
    <source>
        <dbReference type="ARBA" id="ARBA00022553"/>
    </source>
</evidence>
<feature type="domain" description="Histidine kinase" evidence="13">
    <location>
        <begin position="316"/>
        <end position="525"/>
    </location>
</feature>
<evidence type="ECO:0000256" key="3">
    <source>
        <dbReference type="ARBA" id="ARBA00021495"/>
    </source>
</evidence>
<comment type="catalytic activity">
    <reaction evidence="1">
        <text>ATP + protein L-histidine = ADP + protein N-phospho-L-histidine.</text>
        <dbReference type="EC" id="2.7.13.3"/>
    </reaction>
</comment>
<dbReference type="Pfam" id="PF02895">
    <property type="entry name" value="H-kinase_dim"/>
    <property type="match status" value="1"/>
</dbReference>
<dbReference type="CDD" id="cd16916">
    <property type="entry name" value="HATPase_CheA-like"/>
    <property type="match status" value="1"/>
</dbReference>
<protein>
    <recommendedName>
        <fullName evidence="3">Chemotaxis protein CheA</fullName>
        <ecNumber evidence="2">2.7.13.3</ecNumber>
    </recommendedName>
</protein>
<evidence type="ECO:0000259" key="15">
    <source>
        <dbReference type="PROSITE" id="PS50894"/>
    </source>
</evidence>
<evidence type="ECO:0000256" key="4">
    <source>
        <dbReference type="ARBA" id="ARBA00022500"/>
    </source>
</evidence>
<name>F4A1W1_MAHA5</name>
<accession>F4A1W1</accession>
<dbReference type="InterPro" id="IPR036641">
    <property type="entry name" value="HPT_dom_sf"/>
</dbReference>
<feature type="domain" description="CheW-like" evidence="14">
    <location>
        <begin position="527"/>
        <end position="658"/>
    </location>
</feature>
<proteinExistence type="predicted"/>
<dbReference type="EMBL" id="CP002360">
    <property type="protein sequence ID" value="AEE96077.1"/>
    <property type="molecule type" value="Genomic_DNA"/>
</dbReference>
<dbReference type="SUPFAM" id="SSF55052">
    <property type="entry name" value="CheY-binding domain of CheA"/>
    <property type="match status" value="1"/>
</dbReference>
<dbReference type="SMART" id="SM00387">
    <property type="entry name" value="HATPase_c"/>
    <property type="match status" value="1"/>
</dbReference>
<evidence type="ECO:0000256" key="7">
    <source>
        <dbReference type="ARBA" id="ARBA00022741"/>
    </source>
</evidence>
<feature type="region of interest" description="Disordered" evidence="12">
    <location>
        <begin position="248"/>
        <end position="275"/>
    </location>
</feature>
<dbReference type="Gene3D" id="3.30.70.1110">
    <property type="entry name" value="Histidine kinase CheA-like, P2 response regulator-binding domain"/>
    <property type="match status" value="1"/>
</dbReference>
<evidence type="ECO:0000256" key="10">
    <source>
        <dbReference type="ARBA" id="ARBA00023012"/>
    </source>
</evidence>
<keyword evidence="17" id="KW-1185">Reference proteome</keyword>
<feature type="compositionally biased region" description="Polar residues" evidence="12">
    <location>
        <begin position="252"/>
        <end position="265"/>
    </location>
</feature>
<dbReference type="PANTHER" id="PTHR43395:SF1">
    <property type="entry name" value="CHEMOTAXIS PROTEIN CHEA"/>
    <property type="match status" value="1"/>
</dbReference>
<dbReference type="GO" id="GO:0006935">
    <property type="term" value="P:chemotaxis"/>
    <property type="evidence" value="ECO:0007669"/>
    <property type="project" value="UniProtKB-KW"/>
</dbReference>
<dbReference type="InterPro" id="IPR004358">
    <property type="entry name" value="Sig_transdc_His_kin-like_C"/>
</dbReference>
<dbReference type="PROSITE" id="PS50894">
    <property type="entry name" value="HPT"/>
    <property type="match status" value="1"/>
</dbReference>
<dbReference type="InterPro" id="IPR036097">
    <property type="entry name" value="HisK_dim/P_sf"/>
</dbReference>
<dbReference type="FunFam" id="3.30.565.10:FF:000016">
    <property type="entry name" value="Chemotaxis protein CheA, putative"/>
    <property type="match status" value="1"/>
</dbReference>
<dbReference type="SUPFAM" id="SSF47226">
    <property type="entry name" value="Histidine-containing phosphotransfer domain, HPT domain"/>
    <property type="match status" value="1"/>
</dbReference>
<dbReference type="EC" id="2.7.13.3" evidence="2"/>
<evidence type="ECO:0000256" key="9">
    <source>
        <dbReference type="ARBA" id="ARBA00022840"/>
    </source>
</evidence>
<dbReference type="InterPro" id="IPR004105">
    <property type="entry name" value="CheA-like_dim"/>
</dbReference>
<dbReference type="Pfam" id="PF01627">
    <property type="entry name" value="Hpt"/>
    <property type="match status" value="1"/>
</dbReference>
<dbReference type="InterPro" id="IPR035891">
    <property type="entry name" value="CheY-binding_CheA"/>
</dbReference>
<keyword evidence="8 16" id="KW-0418">Kinase</keyword>
<dbReference type="PROSITE" id="PS50851">
    <property type="entry name" value="CHEW"/>
    <property type="match status" value="1"/>
</dbReference>
<feature type="domain" description="HPt" evidence="15">
    <location>
        <begin position="1"/>
        <end position="103"/>
    </location>
</feature>
<dbReference type="InterPro" id="IPR003594">
    <property type="entry name" value="HATPase_dom"/>
</dbReference>
<gene>
    <name evidence="16" type="ordered locus">Mahau_0879</name>
</gene>
<reference evidence="16 17" key="2">
    <citation type="journal article" date="2011" name="Stand. Genomic Sci.">
        <title>Complete genome sequence of Mahella australiensis type strain (50-1 BON).</title>
        <authorList>
            <person name="Sikorski J."/>
            <person name="Teshima H."/>
            <person name="Nolan M."/>
            <person name="Lucas S."/>
            <person name="Hammon N."/>
            <person name="Deshpande S."/>
            <person name="Cheng J.F."/>
            <person name="Pitluck S."/>
            <person name="Liolios K."/>
            <person name="Pagani I."/>
            <person name="Ivanova N."/>
            <person name="Huntemann M."/>
            <person name="Mavromatis K."/>
            <person name="Ovchinikova G."/>
            <person name="Pati A."/>
            <person name="Tapia R."/>
            <person name="Han C."/>
            <person name="Goodwin L."/>
            <person name="Chen A."/>
            <person name="Palaniappan K."/>
            <person name="Land M."/>
            <person name="Hauser L."/>
            <person name="Ngatchou-Djao O.D."/>
            <person name="Rohde M."/>
            <person name="Pukall R."/>
            <person name="Spring S."/>
            <person name="Abt B."/>
            <person name="Goker M."/>
            <person name="Detter J.C."/>
            <person name="Woyke T."/>
            <person name="Bristow J."/>
            <person name="Markowitz V."/>
            <person name="Hugenholtz P."/>
            <person name="Eisen J.A."/>
            <person name="Kyrpides N.C."/>
            <person name="Klenk H.P."/>
            <person name="Lapidus A."/>
        </authorList>
    </citation>
    <scope>NUCLEOTIDE SEQUENCE [LARGE SCALE GENOMIC DNA]</scope>
    <source>
        <strain evidence="17">DSM 15567 / CIP 107919 / 50-1 BON</strain>
    </source>
</reference>
<keyword evidence="5 11" id="KW-0597">Phosphoprotein</keyword>
<dbReference type="SUPFAM" id="SSF55874">
    <property type="entry name" value="ATPase domain of HSP90 chaperone/DNA topoisomerase II/histidine kinase"/>
    <property type="match status" value="1"/>
</dbReference>
<keyword evidence="4" id="KW-0145">Chemotaxis</keyword>
<dbReference type="SUPFAM" id="SSF47384">
    <property type="entry name" value="Homodimeric domain of signal transducing histidine kinase"/>
    <property type="match status" value="1"/>
</dbReference>
<dbReference type="PANTHER" id="PTHR43395">
    <property type="entry name" value="SENSOR HISTIDINE KINASE CHEA"/>
    <property type="match status" value="1"/>
</dbReference>
<dbReference type="Gene3D" id="2.30.30.40">
    <property type="entry name" value="SH3 Domains"/>
    <property type="match status" value="1"/>
</dbReference>
<keyword evidence="7" id="KW-0547">Nucleotide-binding</keyword>
<dbReference type="eggNOG" id="COG0643">
    <property type="taxonomic scope" value="Bacteria"/>
</dbReference>
<dbReference type="Pfam" id="PF02518">
    <property type="entry name" value="HATPase_c"/>
    <property type="match status" value="1"/>
</dbReference>
<dbReference type="InterPro" id="IPR005467">
    <property type="entry name" value="His_kinase_dom"/>
</dbReference>
<dbReference type="KEGG" id="mas:Mahau_0879"/>
<dbReference type="SMART" id="SM00260">
    <property type="entry name" value="CheW"/>
    <property type="match status" value="1"/>
</dbReference>
<dbReference type="CDD" id="cd00731">
    <property type="entry name" value="CheA_reg"/>
    <property type="match status" value="1"/>
</dbReference>
<dbReference type="Proteomes" id="UP000008457">
    <property type="component" value="Chromosome"/>
</dbReference>
<dbReference type="Gene3D" id="1.10.287.560">
    <property type="entry name" value="Histidine kinase CheA-like, homodimeric domain"/>
    <property type="match status" value="1"/>
</dbReference>
<dbReference type="HOGENOM" id="CLU_000650_3_6_9"/>
<dbReference type="RefSeq" id="WP_013780507.1">
    <property type="nucleotide sequence ID" value="NC_015520.1"/>
</dbReference>
<evidence type="ECO:0000313" key="17">
    <source>
        <dbReference type="Proteomes" id="UP000008457"/>
    </source>
</evidence>
<dbReference type="eggNOG" id="COG2198">
    <property type="taxonomic scope" value="Bacteria"/>
</dbReference>
<evidence type="ECO:0000256" key="8">
    <source>
        <dbReference type="ARBA" id="ARBA00022777"/>
    </source>
</evidence>
<dbReference type="InterPro" id="IPR037052">
    <property type="entry name" value="CheA-like_P2_sf"/>
</dbReference>
<dbReference type="InterPro" id="IPR002545">
    <property type="entry name" value="CheW-lke_dom"/>
</dbReference>
<dbReference type="SUPFAM" id="SSF50341">
    <property type="entry name" value="CheW-like"/>
    <property type="match status" value="1"/>
</dbReference>
<dbReference type="SMART" id="SM01231">
    <property type="entry name" value="H-kinase_dim"/>
    <property type="match status" value="1"/>
</dbReference>
<evidence type="ECO:0000313" key="16">
    <source>
        <dbReference type="EMBL" id="AEE96077.1"/>
    </source>
</evidence>
<dbReference type="PRINTS" id="PR00344">
    <property type="entry name" value="BCTRLSENSOR"/>
</dbReference>